<dbReference type="Proteomes" id="UP000196342">
    <property type="component" value="Unassembled WGS sequence"/>
</dbReference>
<dbReference type="GO" id="GO:0005829">
    <property type="term" value="C:cytosol"/>
    <property type="evidence" value="ECO:0007669"/>
    <property type="project" value="TreeGrafter"/>
</dbReference>
<dbReference type="Pfam" id="PF00126">
    <property type="entry name" value="HTH_1"/>
    <property type="match status" value="1"/>
</dbReference>
<dbReference type="RefSeq" id="WP_081527087.1">
    <property type="nucleotide sequence ID" value="NZ_CP069442.1"/>
</dbReference>
<dbReference type="GO" id="GO:0003677">
    <property type="term" value="F:DNA binding"/>
    <property type="evidence" value="ECO:0007669"/>
    <property type="project" value="UniProtKB-KW"/>
</dbReference>
<dbReference type="SUPFAM" id="SSF46785">
    <property type="entry name" value="Winged helix' DNA-binding domain"/>
    <property type="match status" value="1"/>
</dbReference>
<dbReference type="PANTHER" id="PTHR30419:SF8">
    <property type="entry name" value="NITROGEN ASSIMILATION TRANSCRIPTIONAL ACTIVATOR-RELATED"/>
    <property type="match status" value="1"/>
</dbReference>
<sequence>MTVSLRHLRAFVAVAQVESFTIAAKNLCLTQSTLTKTIRELEQAVGLSLFERTTRKVVLTAHGNAFLPNAHRLLNDFELTLSDLSEQSAGSSGSVQVACGMAFASCVLPEVFKRLRKDFPGIHVRLVDDTSGGVLRRITSGEVDLGIASCVNSVGRTLDKRLLLTARLGVMFPPDYLLPEGPLTAERLRELPLLQADDDSSIMSALGAAQPELWQHVNSRVVVTNLDTQVCLIRAGIGPCVLSALAASHPFAQALPYRLIDEPAIKREVYIFTRHGVPLSPAAFTFLQVLDEVLPGIVLHPGVERLPKSQLLRCGV</sequence>
<reference evidence="6 7" key="1">
    <citation type="submission" date="2017-05" db="EMBL/GenBank/DDBJ databases">
        <title>Chromobacterium violaceum GHPS1 isolated from Hydrocarbon polluted soil in French Guiana display an awesome secondary metabolite arsenal and a battery of drug and heavy-metal-resistance and detoxification of xenobiotics proteins.</title>
        <authorList>
            <person name="Belbahri L."/>
        </authorList>
    </citation>
    <scope>NUCLEOTIDE SEQUENCE [LARGE SCALE GENOMIC DNA]</scope>
    <source>
        <strain evidence="6 7">GHPS1</strain>
    </source>
</reference>
<dbReference type="SUPFAM" id="SSF53850">
    <property type="entry name" value="Periplasmic binding protein-like II"/>
    <property type="match status" value="1"/>
</dbReference>
<organism evidence="6 7">
    <name type="scientific">Chromobacterium violaceum</name>
    <dbReference type="NCBI Taxonomy" id="536"/>
    <lineage>
        <taxon>Bacteria</taxon>
        <taxon>Pseudomonadati</taxon>
        <taxon>Pseudomonadota</taxon>
        <taxon>Betaproteobacteria</taxon>
        <taxon>Neisseriales</taxon>
        <taxon>Chromobacteriaceae</taxon>
        <taxon>Chromobacterium</taxon>
    </lineage>
</organism>
<dbReference type="Gene3D" id="1.10.10.10">
    <property type="entry name" value="Winged helix-like DNA-binding domain superfamily/Winged helix DNA-binding domain"/>
    <property type="match status" value="1"/>
</dbReference>
<feature type="domain" description="HTH lysR-type" evidence="5">
    <location>
        <begin position="1"/>
        <end position="60"/>
    </location>
</feature>
<dbReference type="GeneID" id="66365261"/>
<evidence type="ECO:0000256" key="4">
    <source>
        <dbReference type="ARBA" id="ARBA00023163"/>
    </source>
</evidence>
<dbReference type="AlphaFoldDB" id="A0A202BGB3"/>
<evidence type="ECO:0000256" key="3">
    <source>
        <dbReference type="ARBA" id="ARBA00023125"/>
    </source>
</evidence>
<proteinExistence type="inferred from homology"/>
<comment type="caution">
    <text evidence="6">The sequence shown here is derived from an EMBL/GenBank/DDBJ whole genome shotgun (WGS) entry which is preliminary data.</text>
</comment>
<dbReference type="PROSITE" id="PS50931">
    <property type="entry name" value="HTH_LYSR"/>
    <property type="match status" value="1"/>
</dbReference>
<name>A0A202BGB3_CHRVL</name>
<dbReference type="PANTHER" id="PTHR30419">
    <property type="entry name" value="HTH-TYPE TRANSCRIPTIONAL REGULATOR YBHD"/>
    <property type="match status" value="1"/>
</dbReference>
<dbReference type="Gene3D" id="3.40.190.10">
    <property type="entry name" value="Periplasmic binding protein-like II"/>
    <property type="match status" value="2"/>
</dbReference>
<evidence type="ECO:0000259" key="5">
    <source>
        <dbReference type="PROSITE" id="PS50931"/>
    </source>
</evidence>
<dbReference type="GO" id="GO:0003700">
    <property type="term" value="F:DNA-binding transcription factor activity"/>
    <property type="evidence" value="ECO:0007669"/>
    <property type="project" value="InterPro"/>
</dbReference>
<dbReference type="Pfam" id="PF03466">
    <property type="entry name" value="LysR_substrate"/>
    <property type="match status" value="1"/>
</dbReference>
<evidence type="ECO:0000313" key="7">
    <source>
        <dbReference type="Proteomes" id="UP000196342"/>
    </source>
</evidence>
<evidence type="ECO:0000256" key="2">
    <source>
        <dbReference type="ARBA" id="ARBA00023015"/>
    </source>
</evidence>
<dbReference type="InterPro" id="IPR050950">
    <property type="entry name" value="HTH-type_LysR_regulators"/>
</dbReference>
<dbReference type="InterPro" id="IPR005119">
    <property type="entry name" value="LysR_subst-bd"/>
</dbReference>
<dbReference type="EMBL" id="NHOO01000001">
    <property type="protein sequence ID" value="OVE50440.1"/>
    <property type="molecule type" value="Genomic_DNA"/>
</dbReference>
<dbReference type="InterPro" id="IPR000847">
    <property type="entry name" value="LysR_HTH_N"/>
</dbReference>
<keyword evidence="3" id="KW-0238">DNA-binding</keyword>
<dbReference type="InterPro" id="IPR036388">
    <property type="entry name" value="WH-like_DNA-bd_sf"/>
</dbReference>
<keyword evidence="7" id="KW-1185">Reference proteome</keyword>
<evidence type="ECO:0000256" key="1">
    <source>
        <dbReference type="ARBA" id="ARBA00009437"/>
    </source>
</evidence>
<comment type="similarity">
    <text evidence="1">Belongs to the LysR transcriptional regulatory family.</text>
</comment>
<accession>A0A202BGB3</accession>
<dbReference type="InterPro" id="IPR036390">
    <property type="entry name" value="WH_DNA-bd_sf"/>
</dbReference>
<protein>
    <submittedName>
        <fullName evidence="6">LysR family transcriptional regulator</fullName>
    </submittedName>
</protein>
<gene>
    <name evidence="6" type="ORF">CBW21_00140</name>
</gene>
<keyword evidence="2" id="KW-0805">Transcription regulation</keyword>
<keyword evidence="4" id="KW-0804">Transcription</keyword>
<evidence type="ECO:0000313" key="6">
    <source>
        <dbReference type="EMBL" id="OVE50440.1"/>
    </source>
</evidence>
<dbReference type="FunFam" id="1.10.10.10:FF:000001">
    <property type="entry name" value="LysR family transcriptional regulator"/>
    <property type="match status" value="1"/>
</dbReference>
<dbReference type="PRINTS" id="PR00039">
    <property type="entry name" value="HTHLYSR"/>
</dbReference>